<keyword evidence="3" id="KW-1185">Reference proteome</keyword>
<feature type="transmembrane region" description="Helical" evidence="1">
    <location>
        <begin position="5"/>
        <end position="22"/>
    </location>
</feature>
<accession>A0ABU3CVG1</accession>
<comment type="caution">
    <text evidence="2">The sequence shown here is derived from an EMBL/GenBank/DDBJ whole genome shotgun (WGS) entry which is preliminary data.</text>
</comment>
<organism evidence="2 3">
    <name type="scientific">Autumnicola edwardsiae</name>
    <dbReference type="NCBI Taxonomy" id="3075594"/>
    <lineage>
        <taxon>Bacteria</taxon>
        <taxon>Pseudomonadati</taxon>
        <taxon>Bacteroidota</taxon>
        <taxon>Flavobacteriia</taxon>
        <taxon>Flavobacteriales</taxon>
        <taxon>Flavobacteriaceae</taxon>
        <taxon>Autumnicola</taxon>
    </lineage>
</organism>
<feature type="transmembrane region" description="Helical" evidence="1">
    <location>
        <begin position="34"/>
        <end position="55"/>
    </location>
</feature>
<dbReference type="RefSeq" id="WP_311484518.1">
    <property type="nucleotide sequence ID" value="NZ_JAVRHP010000040.1"/>
</dbReference>
<protein>
    <submittedName>
        <fullName evidence="2">Uncharacterized protein</fullName>
    </submittedName>
</protein>
<evidence type="ECO:0000256" key="1">
    <source>
        <dbReference type="SAM" id="Phobius"/>
    </source>
</evidence>
<gene>
    <name evidence="2" type="ORF">RM529_09295</name>
</gene>
<keyword evidence="1" id="KW-0472">Membrane</keyword>
<keyword evidence="1" id="KW-1133">Transmembrane helix</keyword>
<proteinExistence type="predicted"/>
<keyword evidence="1" id="KW-0812">Transmembrane</keyword>
<name>A0ABU3CVG1_9FLAO</name>
<evidence type="ECO:0000313" key="3">
    <source>
        <dbReference type="Proteomes" id="UP001248819"/>
    </source>
</evidence>
<dbReference type="Proteomes" id="UP001248819">
    <property type="component" value="Unassembled WGS sequence"/>
</dbReference>
<sequence length="64" mass="7036">MKIFIYSIIILAIVLIGYHSSILDFDNLLQGESAKAAVAILASICVILLMAILLISRSISRKHH</sequence>
<dbReference type="EMBL" id="JAVRHP010000040">
    <property type="protein sequence ID" value="MDT0650339.1"/>
    <property type="molecule type" value="Genomic_DNA"/>
</dbReference>
<evidence type="ECO:0000313" key="2">
    <source>
        <dbReference type="EMBL" id="MDT0650339.1"/>
    </source>
</evidence>
<reference evidence="2 3" key="1">
    <citation type="submission" date="2023-09" db="EMBL/GenBank/DDBJ databases">
        <authorList>
            <person name="Rey-Velasco X."/>
        </authorList>
    </citation>
    <scope>NUCLEOTIDE SEQUENCE [LARGE SCALE GENOMIC DNA]</scope>
    <source>
        <strain evidence="2 3">F297</strain>
    </source>
</reference>